<feature type="compositionally biased region" description="Basic and acidic residues" evidence="1">
    <location>
        <begin position="248"/>
        <end position="263"/>
    </location>
</feature>
<protein>
    <submittedName>
        <fullName evidence="2">Uncharacterized protein</fullName>
    </submittedName>
</protein>
<feature type="region of interest" description="Disordered" evidence="1">
    <location>
        <begin position="79"/>
        <end position="143"/>
    </location>
</feature>
<gene>
    <name evidence="2" type="ORF">HUT08_30960</name>
</gene>
<evidence type="ECO:0000313" key="3">
    <source>
        <dbReference type="Proteomes" id="UP000509303"/>
    </source>
</evidence>
<accession>A0A7H8NFK8</accession>
<evidence type="ECO:0000256" key="1">
    <source>
        <dbReference type="SAM" id="MobiDB-lite"/>
    </source>
</evidence>
<dbReference type="AlphaFoldDB" id="A0A7H8NFK8"/>
<reference evidence="2 3" key="1">
    <citation type="submission" date="2020-06" db="EMBL/GenBank/DDBJ databases">
        <title>Genome mining for natural products.</title>
        <authorList>
            <person name="Zhang B."/>
            <person name="Shi J."/>
            <person name="Ge H."/>
        </authorList>
    </citation>
    <scope>NUCLEOTIDE SEQUENCE [LARGE SCALE GENOMIC DNA]</scope>
    <source>
        <strain evidence="2 3">NA00687</strain>
    </source>
</reference>
<sequence>MRALARDEPRQVGPFRLVGVPDGLEELAARCLAKGPAARPTLAQLAAALGPRAPYPGWLPAAVAHSLLSLASAILSAEVPPSEPGATPPAVDATPATAHTQAPPATVSPETGVPPPAFGPPPATPFPVPPQSPPPAGPDAGRRVSRRSAVIGLSAVGAGAVAGAGWLLSRDGDTGGPGGDRKAPGGGTRAPAGKPVDAENPFEVERGAPLEVVLFDGPYGHSYLSEATKLYQQAHGKTDVTTGVPRFAGDDLRDRVNDGRPPDLFDNAGAGGLDVLALVEEDQVVELSRLLDAPSYDDPKRRSATPCCRRP</sequence>
<name>A0A7H8NFK8_9ACTN</name>
<feature type="region of interest" description="Disordered" evidence="1">
    <location>
        <begin position="292"/>
        <end position="311"/>
    </location>
</feature>
<dbReference type="RefSeq" id="WP_176164941.1">
    <property type="nucleotide sequence ID" value="NZ_CP054929.1"/>
</dbReference>
<feature type="compositionally biased region" description="Low complexity" evidence="1">
    <location>
        <begin position="88"/>
        <end position="111"/>
    </location>
</feature>
<feature type="region of interest" description="Disordered" evidence="1">
    <location>
        <begin position="240"/>
        <end position="263"/>
    </location>
</feature>
<evidence type="ECO:0000313" key="2">
    <source>
        <dbReference type="EMBL" id="QKW53232.1"/>
    </source>
</evidence>
<feature type="compositionally biased region" description="Gly residues" evidence="1">
    <location>
        <begin position="174"/>
        <end position="188"/>
    </location>
</feature>
<organism evidence="2 3">
    <name type="scientific">Streptomyces buecherae</name>
    <dbReference type="NCBI Taxonomy" id="2763006"/>
    <lineage>
        <taxon>Bacteria</taxon>
        <taxon>Bacillati</taxon>
        <taxon>Actinomycetota</taxon>
        <taxon>Actinomycetes</taxon>
        <taxon>Kitasatosporales</taxon>
        <taxon>Streptomycetaceae</taxon>
        <taxon>Streptomyces</taxon>
    </lineage>
</organism>
<keyword evidence="3" id="KW-1185">Reference proteome</keyword>
<feature type="compositionally biased region" description="Pro residues" evidence="1">
    <location>
        <begin position="112"/>
        <end position="137"/>
    </location>
</feature>
<dbReference type="Proteomes" id="UP000509303">
    <property type="component" value="Chromosome"/>
</dbReference>
<proteinExistence type="predicted"/>
<feature type="region of interest" description="Disordered" evidence="1">
    <location>
        <begin position="171"/>
        <end position="199"/>
    </location>
</feature>
<dbReference type="EMBL" id="CP054929">
    <property type="protein sequence ID" value="QKW53232.1"/>
    <property type="molecule type" value="Genomic_DNA"/>
</dbReference>